<feature type="region of interest" description="Disordered" evidence="1">
    <location>
        <begin position="1"/>
        <end position="23"/>
    </location>
</feature>
<dbReference type="Proteomes" id="UP000233769">
    <property type="component" value="Chromosome tk0001"/>
</dbReference>
<evidence type="ECO:0000256" key="1">
    <source>
        <dbReference type="SAM" id="MobiDB-lite"/>
    </source>
</evidence>
<accession>A0A2N9AYQ3</accession>
<evidence type="ECO:0000313" key="2">
    <source>
        <dbReference type="EMBL" id="SOR32451.1"/>
    </source>
</evidence>
<protein>
    <submittedName>
        <fullName evidence="2">Uncharacterized protein</fullName>
    </submittedName>
</protein>
<evidence type="ECO:0000313" key="3">
    <source>
        <dbReference type="Proteomes" id="UP000233769"/>
    </source>
</evidence>
<dbReference type="EMBL" id="LT962688">
    <property type="protein sequence ID" value="SOR32451.1"/>
    <property type="molecule type" value="Genomic_DNA"/>
</dbReference>
<organism evidence="2 3">
    <name type="scientific">Methylorubrum extorquens</name>
    <name type="common">Methylobacterium dichloromethanicum</name>
    <name type="synonym">Methylobacterium extorquens</name>
    <dbReference type="NCBI Taxonomy" id="408"/>
    <lineage>
        <taxon>Bacteria</taxon>
        <taxon>Pseudomonadati</taxon>
        <taxon>Pseudomonadota</taxon>
        <taxon>Alphaproteobacteria</taxon>
        <taxon>Hyphomicrobiales</taxon>
        <taxon>Methylobacteriaceae</taxon>
        <taxon>Methylorubrum</taxon>
    </lineage>
</organism>
<name>A0A2N9AYQ3_METEX</name>
<reference evidence="3" key="1">
    <citation type="submission" date="2017-10" db="EMBL/GenBank/DDBJ databases">
        <authorList>
            <person name="Regsiter A."/>
            <person name="William W."/>
        </authorList>
    </citation>
    <scope>NUCLEOTIDE SEQUENCE [LARGE SCALE GENOMIC DNA]</scope>
</reference>
<gene>
    <name evidence="2" type="ORF">TK0001_5892</name>
</gene>
<sequence>MGSRRMCTARTFGTDRGRAGHSHPAFACLLPPARSQGANDNSRKLQASDVLAGKGHRRRLRGVGNRNIEHRLGRGRLDPLGRGLGPVVA</sequence>
<proteinExistence type="predicted"/>
<dbReference type="AlphaFoldDB" id="A0A2N9AYQ3"/>